<organism evidence="1 2">
    <name type="scientific">Haloplanus salinus</name>
    <dbReference type="NCBI Taxonomy" id="1126245"/>
    <lineage>
        <taxon>Archaea</taxon>
        <taxon>Methanobacteriati</taxon>
        <taxon>Methanobacteriota</taxon>
        <taxon>Stenosarchaea group</taxon>
        <taxon>Halobacteria</taxon>
        <taxon>Halobacteriales</taxon>
        <taxon>Haloferacaceae</taxon>
        <taxon>Haloplanus</taxon>
    </lineage>
</organism>
<gene>
    <name evidence="1" type="ORF">DU504_11690</name>
</gene>
<protein>
    <submittedName>
        <fullName evidence="1">Uncharacterized protein</fullName>
    </submittedName>
</protein>
<dbReference type="Proteomes" id="UP000252189">
    <property type="component" value="Unassembled WGS sequence"/>
</dbReference>
<name>A0A368NE13_9EURY</name>
<evidence type="ECO:0000313" key="2">
    <source>
        <dbReference type="Proteomes" id="UP000252189"/>
    </source>
</evidence>
<dbReference type="EMBL" id="QPHM01000001">
    <property type="protein sequence ID" value="RCU47895.1"/>
    <property type="molecule type" value="Genomic_DNA"/>
</dbReference>
<proteinExistence type="predicted"/>
<sequence>MASDPSTPIGTRADYDRVVKVLSRRIYNPEADVWEWETGPWLGGAYCLFKAVELGTFVCPECSVTAGEPIICYIDDHGDRPCPECGLLDTVPLPTHAPETVLDKEYHAEVARRRWALGQPWINPAKIVDPDADDEEVPQ</sequence>
<dbReference type="RefSeq" id="WP_114449454.1">
    <property type="nucleotide sequence ID" value="NZ_QPHM01000001.1"/>
</dbReference>
<evidence type="ECO:0000313" key="1">
    <source>
        <dbReference type="EMBL" id="RCU47895.1"/>
    </source>
</evidence>
<accession>A0A368NE13</accession>
<dbReference type="AlphaFoldDB" id="A0A368NE13"/>
<comment type="caution">
    <text evidence="1">The sequence shown here is derived from an EMBL/GenBank/DDBJ whole genome shotgun (WGS) entry which is preliminary data.</text>
</comment>
<reference evidence="1 2" key="1">
    <citation type="submission" date="2018-07" db="EMBL/GenBank/DDBJ databases">
        <title>Genome sequences of Haloplanus salinus JCM 18368T.</title>
        <authorList>
            <person name="Kim Y.B."/>
            <person name="Roh S.W."/>
        </authorList>
    </citation>
    <scope>NUCLEOTIDE SEQUENCE [LARGE SCALE GENOMIC DNA]</scope>
    <source>
        <strain evidence="1 2">JCM 18368</strain>
    </source>
</reference>
<keyword evidence="2" id="KW-1185">Reference proteome</keyword>